<dbReference type="EMBL" id="HG918041">
    <property type="protein sequence ID" value="CDM79865.1"/>
    <property type="molecule type" value="Genomic_DNA"/>
</dbReference>
<keyword evidence="1" id="KW-0614">Plasmid</keyword>
<sequence length="254" mass="29028">MNSHKNYKELGLLQDFFRKNHKATFNCDQNKVEITSSDITPLLVKGKSNFQQAKFCLSGPVMHLRYQPLWFAILLGLNARQPIHQELQFNISLVELIEKSGRVCQALGIRQVNYTLAEVSYFLLLLIEFRIEIQKSNICQTCSVFTEISHDIDFQSISMASVTINPRVVDKLWELTNSASVFLTTLFFAKRPELYSLLQKLLSKTEEVSLSDIAPATLQHVQLLCRHGLVTYTKKHKILDIHSVSVLIEGLHPL</sequence>
<evidence type="ECO:0000313" key="1">
    <source>
        <dbReference type="EMBL" id="CDM79865.1"/>
    </source>
</evidence>
<protein>
    <submittedName>
        <fullName evidence="1">Uncharacterized protein</fullName>
    </submittedName>
</protein>
<gene>
    <name evidence="1" type="ORF">PENVA_0249</name>
</gene>
<dbReference type="AlphaFoldDB" id="A0A024HW72"/>
<name>A0A024HW72_KLEPN</name>
<accession>A0A024HW72</accession>
<reference evidence="1" key="1">
    <citation type="journal article" date="2014" name="Antimicrob. Agents Chemother.">
        <title>IncH-Type Plasmid Harboring blaCTX-M-15, blaDHA-1, and qnrB4 Genes Recovered from Animal Isolates.</title>
        <authorList>
            <person name="Schluter A."/>
            <person name="Nordmann P."/>
            <person name="Bonnin R.A."/>
            <person name="Millemann Y."/>
            <person name="Eikmeyer F.G."/>
            <person name="Wibberg D."/>
            <person name="Puhler A."/>
            <person name="Poirel L."/>
        </authorList>
    </citation>
    <scope>NUCLEOTIDE SEQUENCE [LARGE SCALE GENOMIC DNA]</scope>
    <source>
        <strain evidence="1">Kp15</strain>
        <plasmid evidence="1">pENVA</plasmid>
    </source>
</reference>
<organism evidence="1">
    <name type="scientific">Klebsiella pneumoniae</name>
    <dbReference type="NCBI Taxonomy" id="573"/>
    <lineage>
        <taxon>Bacteria</taxon>
        <taxon>Pseudomonadati</taxon>
        <taxon>Pseudomonadota</taxon>
        <taxon>Gammaproteobacteria</taxon>
        <taxon>Enterobacterales</taxon>
        <taxon>Enterobacteriaceae</taxon>
        <taxon>Klebsiella/Raoultella group</taxon>
        <taxon>Klebsiella</taxon>
        <taxon>Klebsiella pneumoniae complex</taxon>
    </lineage>
</organism>
<geneLocation type="plasmid" evidence="1">
    <name>pENVA</name>
</geneLocation>
<dbReference type="RefSeq" id="WP_065813338.1">
    <property type="nucleotide sequence ID" value="NZ_CAAGYD010000017.1"/>
</dbReference>
<proteinExistence type="predicted"/>